<proteinExistence type="predicted"/>
<dbReference type="Proteomes" id="UP000437131">
    <property type="component" value="Unassembled WGS sequence"/>
</dbReference>
<accession>A0A844GW64</accession>
<reference evidence="2 3" key="1">
    <citation type="submission" date="2019-11" db="EMBL/GenBank/DDBJ databases">
        <title>Isolation of a new High Light Tolerant Cyanobacteria.</title>
        <authorList>
            <person name="Dobson Z."/>
            <person name="Vaughn N."/>
            <person name="Vaughn M."/>
            <person name="Fromme P."/>
            <person name="Mazor Y."/>
        </authorList>
    </citation>
    <scope>NUCLEOTIDE SEQUENCE [LARGE SCALE GENOMIC DNA]</scope>
    <source>
        <strain evidence="2 3">0216</strain>
    </source>
</reference>
<dbReference type="InterPro" id="IPR006342">
    <property type="entry name" value="FkbM_mtfrase"/>
</dbReference>
<comment type="caution">
    <text evidence="2">The sequence shown here is derived from an EMBL/GenBank/DDBJ whole genome shotgun (WGS) entry which is preliminary data.</text>
</comment>
<dbReference type="PANTHER" id="PTHR34203">
    <property type="entry name" value="METHYLTRANSFERASE, FKBM FAMILY PROTEIN"/>
    <property type="match status" value="1"/>
</dbReference>
<dbReference type="NCBIfam" id="TIGR01444">
    <property type="entry name" value="fkbM_fam"/>
    <property type="match status" value="1"/>
</dbReference>
<sequence length="294" mass="33904">MMKILRQITLKYPFCRGQAFLGKILPEVTLDGEIKLKDDLKLYSFSSNLDIITKHSYYFGDFDPEISITLKRLLKKGDVAIDIGANIGLTAMVSAIAVEKEGKVICFEPISQNYKSLCDNIKKNVLSQVVVNQIGLSDQERVVSMWQPKEQFGQFRIVDSTNNLYNYAQESQIQCTTLDKYLEENPVQTIKVCKIDVEGHEMNVFQGMRKSLESKSIESFIFEHHINWKICEDPLFNYLRQYKYNIFRVDKSLTNVNYVTLGKKPKFMSNPTPNFVAVIPQSEAERNIISWILK</sequence>
<keyword evidence="2" id="KW-0489">Methyltransferase</keyword>
<dbReference type="GO" id="GO:0008168">
    <property type="term" value="F:methyltransferase activity"/>
    <property type="evidence" value="ECO:0007669"/>
    <property type="project" value="UniProtKB-KW"/>
</dbReference>
<dbReference type="GO" id="GO:0032259">
    <property type="term" value="P:methylation"/>
    <property type="evidence" value="ECO:0007669"/>
    <property type="project" value="UniProtKB-KW"/>
</dbReference>
<gene>
    <name evidence="2" type="ORF">GGC33_09375</name>
</gene>
<evidence type="ECO:0000313" key="2">
    <source>
        <dbReference type="EMBL" id="MTF39138.1"/>
    </source>
</evidence>
<dbReference type="EMBL" id="WMIA01000010">
    <property type="protein sequence ID" value="MTF39138.1"/>
    <property type="molecule type" value="Genomic_DNA"/>
</dbReference>
<dbReference type="SUPFAM" id="SSF53335">
    <property type="entry name" value="S-adenosyl-L-methionine-dependent methyltransferases"/>
    <property type="match status" value="1"/>
</dbReference>
<keyword evidence="2" id="KW-0808">Transferase</keyword>
<dbReference type="InterPro" id="IPR052514">
    <property type="entry name" value="SAM-dependent_MTase"/>
</dbReference>
<feature type="domain" description="Methyltransferase FkbM" evidence="1">
    <location>
        <begin position="82"/>
        <end position="232"/>
    </location>
</feature>
<dbReference type="InterPro" id="IPR029063">
    <property type="entry name" value="SAM-dependent_MTases_sf"/>
</dbReference>
<name>A0A844GW64_9CHRO</name>
<dbReference type="RefSeq" id="WP_155083870.1">
    <property type="nucleotide sequence ID" value="NZ_WMIA01000010.1"/>
</dbReference>
<dbReference type="Pfam" id="PF05050">
    <property type="entry name" value="Methyltransf_21"/>
    <property type="match status" value="1"/>
</dbReference>
<evidence type="ECO:0000313" key="3">
    <source>
        <dbReference type="Proteomes" id="UP000437131"/>
    </source>
</evidence>
<protein>
    <submittedName>
        <fullName evidence="2">FkbM family methyltransferase</fullName>
    </submittedName>
</protein>
<dbReference type="PANTHER" id="PTHR34203:SF15">
    <property type="entry name" value="SLL1173 PROTEIN"/>
    <property type="match status" value="1"/>
</dbReference>
<dbReference type="AlphaFoldDB" id="A0A844GW64"/>
<organism evidence="2 3">
    <name type="scientific">Cyanobacterium aponinum 0216</name>
    <dbReference type="NCBI Taxonomy" id="2676140"/>
    <lineage>
        <taxon>Bacteria</taxon>
        <taxon>Bacillati</taxon>
        <taxon>Cyanobacteriota</taxon>
        <taxon>Cyanophyceae</taxon>
        <taxon>Oscillatoriophycideae</taxon>
        <taxon>Chroococcales</taxon>
        <taxon>Geminocystaceae</taxon>
        <taxon>Cyanobacterium</taxon>
    </lineage>
</organism>
<dbReference type="Gene3D" id="3.40.50.150">
    <property type="entry name" value="Vaccinia Virus protein VP39"/>
    <property type="match status" value="1"/>
</dbReference>
<evidence type="ECO:0000259" key="1">
    <source>
        <dbReference type="Pfam" id="PF05050"/>
    </source>
</evidence>